<keyword evidence="2" id="KW-1185">Reference proteome</keyword>
<dbReference type="EMBL" id="LT629973">
    <property type="protein sequence ID" value="SEH80437.1"/>
    <property type="molecule type" value="Genomic_DNA"/>
</dbReference>
<protein>
    <submittedName>
        <fullName evidence="1">Uncharacterized protein</fullName>
    </submittedName>
</protein>
<proteinExistence type="predicted"/>
<sequence length="271" mass="30684">MPSFSLTKTYLDCQTDNGTTIVCYASVLSLGHLKFRHASWLELLPDGTSKRRQTFIRGAMPENTEQGNILWQCRSLHAAGTWRPEHPSLPLQHLHTERGLTTDWHCLQPRSRVSLRLENRHYEGIGYAERLHMTLPPWKLPIDTLHWGRFLGDKGSTIIWIVWEGPSPVTLLWDTQWRHHPAGLHASADGSSLRTDTLRLDFDRRHILREGAIGSTVLRTFPALAKKLLPPSILHLHECKWAGRATLTTSSGTEPGLSIHEIVRFSPPSAS</sequence>
<accession>A0A1C7PCR0</accession>
<evidence type="ECO:0000313" key="2">
    <source>
        <dbReference type="Proteomes" id="UP000176204"/>
    </source>
</evidence>
<gene>
    <name evidence="1" type="ORF">PYTT_0879</name>
</gene>
<dbReference type="Proteomes" id="UP000176204">
    <property type="component" value="Chromosome I"/>
</dbReference>
<name>A0A1C7PCR0_9BACT</name>
<dbReference type="AlphaFoldDB" id="A0A1C7PCR0"/>
<dbReference type="OrthoDB" id="1422574at2"/>
<organism evidence="1 2">
    <name type="scientific">Akkermansia glycaniphila</name>
    <dbReference type="NCBI Taxonomy" id="1679444"/>
    <lineage>
        <taxon>Bacteria</taxon>
        <taxon>Pseudomonadati</taxon>
        <taxon>Verrucomicrobiota</taxon>
        <taxon>Verrucomicrobiia</taxon>
        <taxon>Verrucomicrobiales</taxon>
        <taxon>Akkermansiaceae</taxon>
        <taxon>Akkermansia</taxon>
    </lineage>
</organism>
<reference evidence="2" key="1">
    <citation type="submission" date="2016-09" db="EMBL/GenBank/DDBJ databases">
        <authorList>
            <person name="Koehorst J."/>
        </authorList>
    </citation>
    <scope>NUCLEOTIDE SEQUENCE [LARGE SCALE GENOMIC DNA]</scope>
</reference>
<dbReference type="RefSeq" id="WP_067774749.1">
    <property type="nucleotide sequence ID" value="NZ_LIGX01000019.1"/>
</dbReference>
<dbReference type="KEGG" id="agl:PYTT_0879"/>
<evidence type="ECO:0000313" key="1">
    <source>
        <dbReference type="EMBL" id="SEH80437.1"/>
    </source>
</evidence>
<dbReference type="STRING" id="1679444.PYTT_0879"/>